<dbReference type="OrthoDB" id="9803237at2"/>
<evidence type="ECO:0000256" key="5">
    <source>
        <dbReference type="ARBA" id="ARBA00022932"/>
    </source>
</evidence>
<dbReference type="NCBIfam" id="TIGR00594">
    <property type="entry name" value="polc"/>
    <property type="match status" value="1"/>
</dbReference>
<dbReference type="InterPro" id="IPR029460">
    <property type="entry name" value="DNAPol_HHH"/>
</dbReference>
<reference evidence="9 10" key="1">
    <citation type="submission" date="2017-07" db="EMBL/GenBank/DDBJ databases">
        <title>Paenibacillus herberti R33 genome sequencing and assembly.</title>
        <authorList>
            <person name="Su W."/>
        </authorList>
    </citation>
    <scope>NUCLEOTIDE SEQUENCE [LARGE SCALE GENOMIC DNA]</scope>
    <source>
        <strain evidence="9 10">R33</strain>
    </source>
</reference>
<feature type="compositionally biased region" description="Low complexity" evidence="7">
    <location>
        <begin position="1098"/>
        <end position="1175"/>
    </location>
</feature>
<evidence type="ECO:0000256" key="4">
    <source>
        <dbReference type="ARBA" id="ARBA00022705"/>
    </source>
</evidence>
<dbReference type="NCBIfam" id="NF004226">
    <property type="entry name" value="PRK05673.1"/>
    <property type="match status" value="1"/>
</dbReference>
<dbReference type="PANTHER" id="PTHR32294">
    <property type="entry name" value="DNA POLYMERASE III SUBUNIT ALPHA"/>
    <property type="match status" value="1"/>
</dbReference>
<dbReference type="SMART" id="SM00481">
    <property type="entry name" value="POLIIIAc"/>
    <property type="match status" value="1"/>
</dbReference>
<dbReference type="InterPro" id="IPR004805">
    <property type="entry name" value="DnaE2/DnaE/PolC"/>
</dbReference>
<dbReference type="Gene3D" id="3.20.20.140">
    <property type="entry name" value="Metal-dependent hydrolases"/>
    <property type="match status" value="1"/>
</dbReference>
<dbReference type="CDD" id="cd12113">
    <property type="entry name" value="PHP_PolIIIA_DnaE3"/>
    <property type="match status" value="1"/>
</dbReference>
<dbReference type="Proteomes" id="UP000215145">
    <property type="component" value="Unassembled WGS sequence"/>
</dbReference>
<dbReference type="NCBIfam" id="NF005298">
    <property type="entry name" value="PRK06826.1"/>
    <property type="match status" value="1"/>
</dbReference>
<dbReference type="SUPFAM" id="SSF89550">
    <property type="entry name" value="PHP domain-like"/>
    <property type="match status" value="1"/>
</dbReference>
<protein>
    <recommendedName>
        <fullName evidence="1">DNA-directed DNA polymerase</fullName>
        <ecNumber evidence="1">2.7.7.7</ecNumber>
    </recommendedName>
</protein>
<dbReference type="GO" id="GO:0006260">
    <property type="term" value="P:DNA replication"/>
    <property type="evidence" value="ECO:0007669"/>
    <property type="project" value="UniProtKB-KW"/>
</dbReference>
<evidence type="ECO:0000256" key="2">
    <source>
        <dbReference type="ARBA" id="ARBA00022679"/>
    </source>
</evidence>
<comment type="caution">
    <text evidence="9">The sequence shown here is derived from an EMBL/GenBank/DDBJ whole genome shotgun (WGS) entry which is preliminary data.</text>
</comment>
<feature type="region of interest" description="Disordered" evidence="7">
    <location>
        <begin position="1093"/>
        <end position="1175"/>
    </location>
</feature>
<dbReference type="InterPro" id="IPR003141">
    <property type="entry name" value="Pol/His_phosphatase_N"/>
</dbReference>
<dbReference type="Pfam" id="PF02811">
    <property type="entry name" value="PHP"/>
    <property type="match status" value="1"/>
</dbReference>
<dbReference type="Pfam" id="PF14579">
    <property type="entry name" value="HHH_6"/>
    <property type="match status" value="1"/>
</dbReference>
<dbReference type="EC" id="2.7.7.7" evidence="1"/>
<keyword evidence="4" id="KW-0235">DNA replication</keyword>
<dbReference type="GO" id="GO:0003887">
    <property type="term" value="F:DNA-directed DNA polymerase activity"/>
    <property type="evidence" value="ECO:0007669"/>
    <property type="project" value="UniProtKB-KW"/>
</dbReference>
<dbReference type="InterPro" id="IPR040982">
    <property type="entry name" value="DNA_pol3_finger"/>
</dbReference>
<comment type="catalytic activity">
    <reaction evidence="6">
        <text>DNA(n) + a 2'-deoxyribonucleoside 5'-triphosphate = DNA(n+1) + diphosphate</text>
        <dbReference type="Rhea" id="RHEA:22508"/>
        <dbReference type="Rhea" id="RHEA-COMP:17339"/>
        <dbReference type="Rhea" id="RHEA-COMP:17340"/>
        <dbReference type="ChEBI" id="CHEBI:33019"/>
        <dbReference type="ChEBI" id="CHEBI:61560"/>
        <dbReference type="ChEBI" id="CHEBI:173112"/>
        <dbReference type="EC" id="2.7.7.7"/>
    </reaction>
</comment>
<dbReference type="Gene3D" id="1.10.10.1600">
    <property type="entry name" value="Bacterial DNA polymerase III alpha subunit, thumb domain"/>
    <property type="match status" value="1"/>
</dbReference>
<dbReference type="InterPro" id="IPR011708">
    <property type="entry name" value="DNA_pol3_alpha_NTPase_dom"/>
</dbReference>
<evidence type="ECO:0000259" key="8">
    <source>
        <dbReference type="SMART" id="SM00481"/>
    </source>
</evidence>
<gene>
    <name evidence="9" type="ORF">CGZ75_00620</name>
</gene>
<dbReference type="AlphaFoldDB" id="A0A229NZW9"/>
<evidence type="ECO:0000256" key="6">
    <source>
        <dbReference type="ARBA" id="ARBA00049244"/>
    </source>
</evidence>
<dbReference type="RefSeq" id="WP_089522179.1">
    <property type="nucleotide sequence ID" value="NZ_NMUQ01000001.1"/>
</dbReference>
<proteinExistence type="predicted"/>
<evidence type="ECO:0000313" key="10">
    <source>
        <dbReference type="Proteomes" id="UP000215145"/>
    </source>
</evidence>
<dbReference type="Pfam" id="PF07733">
    <property type="entry name" value="DNA_pol3_alpha"/>
    <property type="match status" value="1"/>
</dbReference>
<name>A0A229NZW9_9BACL</name>
<dbReference type="InterPro" id="IPR041931">
    <property type="entry name" value="DNA_pol3_alpha_thumb_dom"/>
</dbReference>
<organism evidence="9 10">
    <name type="scientific">Paenibacillus herberti</name>
    <dbReference type="NCBI Taxonomy" id="1619309"/>
    <lineage>
        <taxon>Bacteria</taxon>
        <taxon>Bacillati</taxon>
        <taxon>Bacillota</taxon>
        <taxon>Bacilli</taxon>
        <taxon>Bacillales</taxon>
        <taxon>Paenibacillaceae</taxon>
        <taxon>Paenibacillus</taxon>
    </lineage>
</organism>
<accession>A0A229NZW9</accession>
<evidence type="ECO:0000256" key="3">
    <source>
        <dbReference type="ARBA" id="ARBA00022695"/>
    </source>
</evidence>
<dbReference type="GO" id="GO:0008408">
    <property type="term" value="F:3'-5' exonuclease activity"/>
    <property type="evidence" value="ECO:0007669"/>
    <property type="project" value="InterPro"/>
</dbReference>
<dbReference type="Gene3D" id="1.10.150.870">
    <property type="match status" value="1"/>
</dbReference>
<dbReference type="EMBL" id="NMUQ01000001">
    <property type="protein sequence ID" value="OXM15284.1"/>
    <property type="molecule type" value="Genomic_DNA"/>
</dbReference>
<evidence type="ECO:0000256" key="7">
    <source>
        <dbReference type="SAM" id="MobiDB-lite"/>
    </source>
</evidence>
<dbReference type="PANTHER" id="PTHR32294:SF0">
    <property type="entry name" value="DNA POLYMERASE III SUBUNIT ALPHA"/>
    <property type="match status" value="1"/>
</dbReference>
<dbReference type="SUPFAM" id="SSF160975">
    <property type="entry name" value="AF1531-like"/>
    <property type="match status" value="1"/>
</dbReference>
<keyword evidence="10" id="KW-1185">Reference proteome</keyword>
<evidence type="ECO:0000313" key="9">
    <source>
        <dbReference type="EMBL" id="OXM15284.1"/>
    </source>
</evidence>
<keyword evidence="3" id="KW-0548">Nucleotidyltransferase</keyword>
<evidence type="ECO:0000256" key="1">
    <source>
        <dbReference type="ARBA" id="ARBA00012417"/>
    </source>
</evidence>
<feature type="domain" description="Polymerase/histidinol phosphatase N-terminal" evidence="8">
    <location>
        <begin position="8"/>
        <end position="75"/>
    </location>
</feature>
<dbReference type="InterPro" id="IPR004013">
    <property type="entry name" value="PHP_dom"/>
</dbReference>
<keyword evidence="2" id="KW-0808">Transferase</keyword>
<sequence length="1250" mass="137179">MSASERFVHLHVHSEYSLLDGAARIRDLTARAAELGMRSLALTDHGVMYGAVPFYKACLKQGIKPIIGCEMYLSGGSRLDKGTRKDNPIYHLILLAQNETGYRNLMKLSTIAHLEGFHYKPRIDHEILREHAEGLVCLSACLAGEVAQHLLYDRPEEAKLAALKYRETFGENFYLEIQDHGMAEQKKVTAGMITLSEETGIPLAATNDVHYLRQEDAAVQDVLICIGTGKSVSDPDRMHMHGDGMYLKSADEMARLFPHLPQALANTVRIAESCNVELRLGEHALPEYRPLPEGLSSAVYLEQLCLEGMMQRFNGATARHQGAETAGRADSALLEGAGSGLLEEAERRLRYELGVIERMGFSDYFLIVWDFIRYAHEQGIRTGPGRGSSAGSLVAYCLRITDVDPLKHKLLFERFLNPERISMPDIDIDFNDERRDEVIAYVSRKYGSDHVAQIITFGTLAAKAAIRDVGRALDVPIGDVDRVAKLIPGQPGTTLQSALASVPQLREYAERDGTRELIATALKVEGMPRHASTHAAGVVISGRPLTDYVPLQAGSEAAALTQYSMENVEAVGLLKMDFLGLRTLSILERTLDWVKGEGGETIDFRLIPDDDPATYEMLGRGDTTGIFQLESAGMRRVLRELKPSSFEDIISVLALYRPGPMEFIPRFIAGKHGLERIDYPHPSLEPILKDTYGIIVYQEQIMQIASEMAGFSLGEADLLRRAVSKKKREILDEQQAAFVRGSLGQGYSEEDAKRVYDMILRFADYGFPRAHAAAYGVLAFQTAWLKRHYPVSFMASMLASVTSNQRKTGEYIDECKRMGIGVLPPDVNYSSITFSPEGEAVRFGLASIKNVGTQAIDSILRERKNRPFASLIDLCRRVDLRVVNKRVLECLIGAGALESLPGHRAQQLAALDESVEAAQKWRKERAELQIELFGFEEVQNWDVEMPQVQPYAQAQLLELERDLLGLYLSGHPLDGAEELLAEFGLDRLVELADAPDETRCVTAVRIIAIKQLRTRKGQQMAFAEVEDRIMRAEAVIFPSAWAKLADKILVGGLVVLQAVVQQGDEDIKLIVDDLVPLDDPELRSGVERLRRQARARSARAGGAAPAPGGAAPGAAQPREAGGAKPPAGRPGGAQPAGAPAEPRPRPAASAPGRAGGAASPPAGAASRRTAPAARSAQRVYIKITADSETPAVLERLKALLAEHAGPLGTVLFYERAGRSLELSERYRVKPSPELIERIELLLGKGAAVVK</sequence>
<keyword evidence="5" id="KW-0239">DNA-directed DNA polymerase</keyword>
<dbReference type="CDD" id="cd04485">
    <property type="entry name" value="DnaE_OBF"/>
    <property type="match status" value="1"/>
</dbReference>
<dbReference type="Pfam" id="PF17657">
    <property type="entry name" value="DNA_pol3_finger"/>
    <property type="match status" value="1"/>
</dbReference>
<dbReference type="InterPro" id="IPR016195">
    <property type="entry name" value="Pol/histidinol_Pase-like"/>
</dbReference>